<evidence type="ECO:0000256" key="1">
    <source>
        <dbReference type="SAM" id="Phobius"/>
    </source>
</evidence>
<evidence type="ECO:0000313" key="2">
    <source>
        <dbReference type="EMBL" id="QHT24556.1"/>
    </source>
</evidence>
<organism evidence="2">
    <name type="scientific">viral metagenome</name>
    <dbReference type="NCBI Taxonomy" id="1070528"/>
    <lineage>
        <taxon>unclassified sequences</taxon>
        <taxon>metagenomes</taxon>
        <taxon>organismal metagenomes</taxon>
    </lineage>
</organism>
<feature type="transmembrane region" description="Helical" evidence="1">
    <location>
        <begin position="179"/>
        <end position="201"/>
    </location>
</feature>
<dbReference type="AlphaFoldDB" id="A0A6C0E5V9"/>
<protein>
    <submittedName>
        <fullName evidence="2">Uncharacterized protein</fullName>
    </submittedName>
</protein>
<proteinExistence type="predicted"/>
<keyword evidence="1" id="KW-0472">Membrane</keyword>
<keyword evidence="1" id="KW-1133">Transmembrane helix</keyword>
<keyword evidence="1" id="KW-0812">Transmembrane</keyword>
<dbReference type="EMBL" id="MN739746">
    <property type="protein sequence ID" value="QHT24556.1"/>
    <property type="molecule type" value="Genomic_DNA"/>
</dbReference>
<accession>A0A6C0E5V9</accession>
<feature type="transmembrane region" description="Helical" evidence="1">
    <location>
        <begin position="110"/>
        <end position="133"/>
    </location>
</feature>
<reference evidence="2" key="1">
    <citation type="journal article" date="2020" name="Nature">
        <title>Giant virus diversity and host interactions through global metagenomics.</title>
        <authorList>
            <person name="Schulz F."/>
            <person name="Roux S."/>
            <person name="Paez-Espino D."/>
            <person name="Jungbluth S."/>
            <person name="Walsh D.A."/>
            <person name="Denef V.J."/>
            <person name="McMahon K.D."/>
            <person name="Konstantinidis K.T."/>
            <person name="Eloe-Fadrosh E.A."/>
            <person name="Kyrpides N.C."/>
            <person name="Woyke T."/>
        </authorList>
    </citation>
    <scope>NUCLEOTIDE SEQUENCE</scope>
    <source>
        <strain evidence="2">GVMAG-M-3300023179-150</strain>
    </source>
</reference>
<feature type="transmembrane region" description="Helical" evidence="1">
    <location>
        <begin position="221"/>
        <end position="239"/>
    </location>
</feature>
<feature type="transmembrane region" description="Helical" evidence="1">
    <location>
        <begin position="83"/>
        <end position="103"/>
    </location>
</feature>
<sequence length="242" mass="27345">MLKSFLGIKLNHSSVLAWLFILTIVAVQLVNRFVYNVKANENVLLSNDKSLQKLARDNHAGFTDPFFQIAAANMYAKDRKYNLHFIVNAIIYYFFLISGLVLSECLLGHFNMIILVVLGMMVSYLTSAMNNIYCKTNTPAVGMVGGVYCCGEHFAWFMSGVTMAILLNYHFFKTKKVSTFMLGLLFLVFGAGILMYEHFFNMKESKESNGVEWCMQATSSVRPYLFGGVITMGMMGLLFKTH</sequence>
<name>A0A6C0E5V9_9ZZZZ</name>